<dbReference type="GO" id="GO:0046872">
    <property type="term" value="F:metal ion binding"/>
    <property type="evidence" value="ECO:0007669"/>
    <property type="project" value="UniProtKB-KW"/>
</dbReference>
<comment type="caution">
    <text evidence="4">The sequence shown here is derived from an EMBL/GenBank/DDBJ whole genome shotgun (WGS) entry which is preliminary data.</text>
</comment>
<feature type="binding site" evidence="3">
    <location>
        <position position="44"/>
    </location>
    <ligand>
        <name>a divalent metal cation</name>
        <dbReference type="ChEBI" id="CHEBI:60240"/>
    </ligand>
</feature>
<dbReference type="Proteomes" id="UP000295611">
    <property type="component" value="Unassembled WGS sequence"/>
</dbReference>
<organism evidence="4 5">
    <name type="scientific">Paludibacterium purpuratum</name>
    <dbReference type="NCBI Taxonomy" id="1144873"/>
    <lineage>
        <taxon>Bacteria</taxon>
        <taxon>Pseudomonadati</taxon>
        <taxon>Pseudomonadota</taxon>
        <taxon>Betaproteobacteria</taxon>
        <taxon>Neisseriales</taxon>
        <taxon>Chromobacteriaceae</taxon>
        <taxon>Paludibacterium</taxon>
    </lineage>
</organism>
<evidence type="ECO:0000313" key="4">
    <source>
        <dbReference type="EMBL" id="TDR76486.1"/>
    </source>
</evidence>
<dbReference type="InterPro" id="IPR007837">
    <property type="entry name" value="DinB"/>
</dbReference>
<feature type="binding site" evidence="3">
    <location>
        <position position="128"/>
    </location>
    <ligand>
        <name>a divalent metal cation</name>
        <dbReference type="ChEBI" id="CHEBI:60240"/>
    </ligand>
</feature>
<evidence type="ECO:0000256" key="2">
    <source>
        <dbReference type="ARBA" id="ARBA00022723"/>
    </source>
</evidence>
<keyword evidence="2 3" id="KW-0479">Metal-binding</keyword>
<dbReference type="PANTHER" id="PTHR37302:SF1">
    <property type="entry name" value="PROTEIN DINB"/>
    <property type="match status" value="1"/>
</dbReference>
<reference evidence="4 5" key="1">
    <citation type="submission" date="2019-03" db="EMBL/GenBank/DDBJ databases">
        <title>Genomic Encyclopedia of Type Strains, Phase III (KMG-III): the genomes of soil and plant-associated and newly described type strains.</title>
        <authorList>
            <person name="Whitman W."/>
        </authorList>
    </citation>
    <scope>NUCLEOTIDE SEQUENCE [LARGE SCALE GENOMIC DNA]</scope>
    <source>
        <strain evidence="4 5">CECT 8976</strain>
    </source>
</reference>
<sequence length="171" mass="18967">MLALMHTLWRYKAWANENLFAALAAHQARLAPADDETARRILNHVWVVEQIFQANLQGVRHGYQALNTPATPHLAELLQAQRASERWYVDYLATQSPDTLAQKLDFVFVDGRPGRMTRGEMLTHLVTHSSHHRGMVGRILAAAGATPPKDTLTVFLHTEAPSAAAARGLTT</sequence>
<protein>
    <submittedName>
        <fullName evidence="4">Putative damage-inducible protein DinB</fullName>
    </submittedName>
</protein>
<proteinExistence type="inferred from homology"/>
<dbReference type="RefSeq" id="WP_133682186.1">
    <property type="nucleotide sequence ID" value="NZ_SNZP01000011.1"/>
</dbReference>
<evidence type="ECO:0000256" key="3">
    <source>
        <dbReference type="PIRSR" id="PIRSR607837-1"/>
    </source>
</evidence>
<keyword evidence="5" id="KW-1185">Reference proteome</keyword>
<name>A0A4R7B0N6_9NEIS</name>
<dbReference type="SUPFAM" id="SSF109854">
    <property type="entry name" value="DinB/YfiT-like putative metalloenzymes"/>
    <property type="match status" value="1"/>
</dbReference>
<evidence type="ECO:0000313" key="5">
    <source>
        <dbReference type="Proteomes" id="UP000295611"/>
    </source>
</evidence>
<evidence type="ECO:0000256" key="1">
    <source>
        <dbReference type="ARBA" id="ARBA00008635"/>
    </source>
</evidence>
<dbReference type="PANTHER" id="PTHR37302">
    <property type="entry name" value="SLR1116 PROTEIN"/>
    <property type="match status" value="1"/>
</dbReference>
<dbReference type="OrthoDB" id="9807509at2"/>
<comment type="similarity">
    <text evidence="1">Belongs to the DinB family.</text>
</comment>
<dbReference type="Gene3D" id="1.20.120.450">
    <property type="entry name" value="dinb family like domain"/>
    <property type="match status" value="1"/>
</dbReference>
<dbReference type="EMBL" id="SNZP01000011">
    <property type="protein sequence ID" value="TDR76486.1"/>
    <property type="molecule type" value="Genomic_DNA"/>
</dbReference>
<accession>A0A4R7B0N6</accession>
<dbReference type="AlphaFoldDB" id="A0A4R7B0N6"/>
<feature type="binding site" evidence="3">
    <location>
        <position position="132"/>
    </location>
    <ligand>
        <name>a divalent metal cation</name>
        <dbReference type="ChEBI" id="CHEBI:60240"/>
    </ligand>
</feature>
<dbReference type="Pfam" id="PF05163">
    <property type="entry name" value="DinB"/>
    <property type="match status" value="1"/>
</dbReference>
<dbReference type="InterPro" id="IPR034660">
    <property type="entry name" value="DinB/YfiT-like"/>
</dbReference>
<gene>
    <name evidence="4" type="ORF">DFP86_11169</name>
</gene>